<dbReference type="AlphaFoldDB" id="A0A2K3Q2N4"/>
<comment type="caution">
    <text evidence="2">The sequence shown here is derived from an EMBL/GenBank/DDBJ whole genome shotgun (WGS) entry which is preliminary data.</text>
</comment>
<evidence type="ECO:0000256" key="1">
    <source>
        <dbReference type="SAM" id="MobiDB-lite"/>
    </source>
</evidence>
<name>A0A2K3Q2N4_9HYPO</name>
<feature type="region of interest" description="Disordered" evidence="1">
    <location>
        <begin position="1"/>
        <end position="24"/>
    </location>
</feature>
<dbReference type="InterPro" id="IPR027417">
    <property type="entry name" value="P-loop_NTPase"/>
</dbReference>
<sequence>MLRKTPALLPKPIKPGQPTGETSSSIMTLLWTGRNSSKGYSDAKVILNIRDTRIGASWPRRMRKTGAMVRSIVKEGALRDSADKEATIAKFEDNIARVKQLVPRERMLVFHVGDG</sequence>
<dbReference type="OrthoDB" id="408152at2759"/>
<reference evidence="2 3" key="1">
    <citation type="submission" date="2017-08" db="EMBL/GenBank/DDBJ databases">
        <title>Harnessing the power of phylogenomics to disentangle the directionality and signatures of interkingdom host jumping in the parasitic fungal genus Tolypocladium.</title>
        <authorList>
            <person name="Quandt C.A."/>
            <person name="Patterson W."/>
            <person name="Spatafora J.W."/>
        </authorList>
    </citation>
    <scope>NUCLEOTIDE SEQUENCE [LARGE SCALE GENOMIC DNA]</scope>
    <source>
        <strain evidence="2 3">CBS 113982</strain>
    </source>
</reference>
<dbReference type="Proteomes" id="UP000236621">
    <property type="component" value="Unassembled WGS sequence"/>
</dbReference>
<gene>
    <name evidence="2" type="ORF">TCAP_07213</name>
</gene>
<proteinExistence type="predicted"/>
<protein>
    <submittedName>
        <fullName evidence="2">Uncharacterized protein</fullName>
    </submittedName>
</protein>
<organism evidence="2 3">
    <name type="scientific">Tolypocladium capitatum</name>
    <dbReference type="NCBI Taxonomy" id="45235"/>
    <lineage>
        <taxon>Eukaryota</taxon>
        <taxon>Fungi</taxon>
        <taxon>Dikarya</taxon>
        <taxon>Ascomycota</taxon>
        <taxon>Pezizomycotina</taxon>
        <taxon>Sordariomycetes</taxon>
        <taxon>Hypocreomycetidae</taxon>
        <taxon>Hypocreales</taxon>
        <taxon>Ophiocordycipitaceae</taxon>
        <taxon>Tolypocladium</taxon>
    </lineage>
</organism>
<dbReference type="EMBL" id="NRSZ01001228">
    <property type="protein sequence ID" value="PNY21846.1"/>
    <property type="molecule type" value="Genomic_DNA"/>
</dbReference>
<evidence type="ECO:0000313" key="3">
    <source>
        <dbReference type="Proteomes" id="UP000236621"/>
    </source>
</evidence>
<evidence type="ECO:0000313" key="2">
    <source>
        <dbReference type="EMBL" id="PNY21846.1"/>
    </source>
</evidence>
<dbReference type="STRING" id="45235.A0A2K3Q2N4"/>
<keyword evidence="3" id="KW-1185">Reference proteome</keyword>
<accession>A0A2K3Q2N4</accession>
<dbReference type="Gene3D" id="3.40.50.300">
    <property type="entry name" value="P-loop containing nucleotide triphosphate hydrolases"/>
    <property type="match status" value="1"/>
</dbReference>